<dbReference type="RefSeq" id="WP_241276591.1">
    <property type="nucleotide sequence ID" value="NZ_JAKZGS010000028.1"/>
</dbReference>
<protein>
    <submittedName>
        <fullName evidence="1">Uncharacterized protein</fullName>
    </submittedName>
</protein>
<evidence type="ECO:0000313" key="1">
    <source>
        <dbReference type="EMBL" id="MCH7400098.1"/>
    </source>
</evidence>
<proteinExistence type="predicted"/>
<reference evidence="1" key="1">
    <citation type="submission" date="2022-03" db="EMBL/GenBank/DDBJ databases">
        <title>De novo assembled genomes of Belliella spp. (Cyclobacteriaceae) strains.</title>
        <authorList>
            <person name="Szabo A."/>
            <person name="Korponai K."/>
            <person name="Felfoldi T."/>
        </authorList>
    </citation>
    <scope>NUCLEOTIDE SEQUENCE</scope>
    <source>
        <strain evidence="1">DSM 107340</strain>
    </source>
</reference>
<dbReference type="EMBL" id="JAKZGS010000028">
    <property type="protein sequence ID" value="MCH7400098.1"/>
    <property type="molecule type" value="Genomic_DNA"/>
</dbReference>
<name>A0ABS9UTZ5_9BACT</name>
<dbReference type="Proteomes" id="UP001165488">
    <property type="component" value="Unassembled WGS sequence"/>
</dbReference>
<organism evidence="1 2">
    <name type="scientific">Belliella calami</name>
    <dbReference type="NCBI Taxonomy" id="2923436"/>
    <lineage>
        <taxon>Bacteria</taxon>
        <taxon>Pseudomonadati</taxon>
        <taxon>Bacteroidota</taxon>
        <taxon>Cytophagia</taxon>
        <taxon>Cytophagales</taxon>
        <taxon>Cyclobacteriaceae</taxon>
        <taxon>Belliella</taxon>
    </lineage>
</organism>
<evidence type="ECO:0000313" key="2">
    <source>
        <dbReference type="Proteomes" id="UP001165488"/>
    </source>
</evidence>
<sequence>MPKQTPEEIKNEIQSLYDEIDNTNDADLIRKNGKKIIELESKYKSKCKKKS</sequence>
<accession>A0ABS9UTZ5</accession>
<comment type="caution">
    <text evidence="1">The sequence shown here is derived from an EMBL/GenBank/DDBJ whole genome shotgun (WGS) entry which is preliminary data.</text>
</comment>
<gene>
    <name evidence="1" type="ORF">MM236_19035</name>
</gene>
<keyword evidence="2" id="KW-1185">Reference proteome</keyword>